<dbReference type="KEGG" id="rxy:Rxyl_2294"/>
<dbReference type="eggNOG" id="COG3409">
    <property type="taxonomic scope" value="Bacteria"/>
</dbReference>
<dbReference type="PANTHER" id="PTHR30404:SF0">
    <property type="entry name" value="N-ACETYLMURAMOYL-L-ALANINE AMIDASE AMIC"/>
    <property type="match status" value="1"/>
</dbReference>
<keyword evidence="1 3" id="KW-0378">Hydrolase</keyword>
<dbReference type="PhylomeDB" id="Q1ATQ5"/>
<evidence type="ECO:0000259" key="2">
    <source>
        <dbReference type="SMART" id="SM00646"/>
    </source>
</evidence>
<dbReference type="GO" id="GO:0009253">
    <property type="term" value="P:peptidoglycan catabolic process"/>
    <property type="evidence" value="ECO:0007669"/>
    <property type="project" value="InterPro"/>
</dbReference>
<evidence type="ECO:0000313" key="3">
    <source>
        <dbReference type="EMBL" id="ABG05223.1"/>
    </source>
</evidence>
<dbReference type="STRING" id="266117.Rxyl_2294"/>
<reference evidence="3 4" key="1">
    <citation type="submission" date="2006-06" db="EMBL/GenBank/DDBJ databases">
        <title>Complete sequence of Rubrobacter xylanophilus DSM 9941.</title>
        <authorList>
            <consortium name="US DOE Joint Genome Institute"/>
            <person name="Copeland A."/>
            <person name="Lucas S."/>
            <person name="Lapidus A."/>
            <person name="Barry K."/>
            <person name="Detter J.C."/>
            <person name="Glavina del Rio T."/>
            <person name="Hammon N."/>
            <person name="Israni S."/>
            <person name="Dalin E."/>
            <person name="Tice H."/>
            <person name="Pitluck S."/>
            <person name="Munk A.C."/>
            <person name="Brettin T."/>
            <person name="Bruce D."/>
            <person name="Han C."/>
            <person name="Tapia R."/>
            <person name="Gilna P."/>
            <person name="Schmutz J."/>
            <person name="Larimer F."/>
            <person name="Land M."/>
            <person name="Hauser L."/>
            <person name="Kyrpides N."/>
            <person name="Lykidis A."/>
            <person name="da Costa M.S."/>
            <person name="Rainey F.A."/>
            <person name="Empadinhas N."/>
            <person name="Jolivet E."/>
            <person name="Battista J.R."/>
            <person name="Richardson P."/>
        </authorList>
    </citation>
    <scope>NUCLEOTIDE SEQUENCE [LARGE SCALE GENOMIC DNA]</scope>
    <source>
        <strain evidence="4">DSM 9941 / NBRC 16129 / PRD-1</strain>
    </source>
</reference>
<organism evidence="3 4">
    <name type="scientific">Rubrobacter xylanophilus (strain DSM 9941 / JCM 11954 / NBRC 16129 / PRD-1)</name>
    <dbReference type="NCBI Taxonomy" id="266117"/>
    <lineage>
        <taxon>Bacteria</taxon>
        <taxon>Bacillati</taxon>
        <taxon>Actinomycetota</taxon>
        <taxon>Rubrobacteria</taxon>
        <taxon>Rubrobacterales</taxon>
        <taxon>Rubrobacteraceae</taxon>
        <taxon>Rubrobacter</taxon>
    </lineage>
</organism>
<dbReference type="AlphaFoldDB" id="Q1ATQ5"/>
<dbReference type="Pfam" id="PF01520">
    <property type="entry name" value="Amidase_3"/>
    <property type="match status" value="1"/>
</dbReference>
<dbReference type="InterPro" id="IPR002477">
    <property type="entry name" value="Peptidoglycan-bd-like"/>
</dbReference>
<dbReference type="eggNOG" id="COG0860">
    <property type="taxonomic scope" value="Bacteria"/>
</dbReference>
<protein>
    <submittedName>
        <fullName evidence="3">Cell wall hydrolase/autolysin</fullName>
    </submittedName>
</protein>
<dbReference type="Pfam" id="PF01471">
    <property type="entry name" value="PG_binding_1"/>
    <property type="match status" value="2"/>
</dbReference>
<evidence type="ECO:0000313" key="4">
    <source>
        <dbReference type="Proteomes" id="UP000006637"/>
    </source>
</evidence>
<dbReference type="SUPFAM" id="SSF47090">
    <property type="entry name" value="PGBD-like"/>
    <property type="match status" value="2"/>
</dbReference>
<dbReference type="InterPro" id="IPR036365">
    <property type="entry name" value="PGBD-like_sf"/>
</dbReference>
<gene>
    <name evidence="3" type="ordered locus">Rxyl_2294</name>
</gene>
<sequence length="358" mass="39305">MRTLRRGDRGREVVDLQTRLQALGYDLGNRGIDGVFREETELAVRAFQQRVGILADGLVGPVTWRELVEAGYRPGGRLLYLRQPPFRGADVMEMQRMLNDLGFDPGAVNGLFDGRTARAVRDFQKNAGLQPDGVVDGAVFKTLSIYAAQTLGTHQIPDKNDGFFPEDLFSGTIVIDAAHGGPDRGHVAPGGLSEADLNLAVAHELAQILPAREVLLTRSDDEEVSQADRAFLANTSGAKMIVSLHHASHPNPAARGTASFYFERLGYRSHRGRMAAAYLQRGVSRALGTKDIGEFGRSYDILRETNIPAVMVELLYLSNPEDRRLATDRYYPAAVAEAITNALEQYASRDRRFIAVPG</sequence>
<dbReference type="EMBL" id="CP000386">
    <property type="protein sequence ID" value="ABG05223.1"/>
    <property type="molecule type" value="Genomic_DNA"/>
</dbReference>
<dbReference type="InterPro" id="IPR002508">
    <property type="entry name" value="MurNAc-LAA_cat"/>
</dbReference>
<dbReference type="Gene3D" id="3.40.630.40">
    <property type="entry name" value="Zn-dependent exopeptidases"/>
    <property type="match status" value="1"/>
</dbReference>
<dbReference type="PANTHER" id="PTHR30404">
    <property type="entry name" value="N-ACETYLMURAMOYL-L-ALANINE AMIDASE"/>
    <property type="match status" value="1"/>
</dbReference>
<dbReference type="Gene3D" id="1.10.101.10">
    <property type="entry name" value="PGBD-like superfamily/PGBD"/>
    <property type="match status" value="2"/>
</dbReference>
<dbReference type="Proteomes" id="UP000006637">
    <property type="component" value="Chromosome"/>
</dbReference>
<dbReference type="HOGENOM" id="CLU_049583_0_0_11"/>
<dbReference type="GO" id="GO:0030288">
    <property type="term" value="C:outer membrane-bounded periplasmic space"/>
    <property type="evidence" value="ECO:0007669"/>
    <property type="project" value="TreeGrafter"/>
</dbReference>
<name>Q1ATQ5_RUBXD</name>
<evidence type="ECO:0000256" key="1">
    <source>
        <dbReference type="ARBA" id="ARBA00022801"/>
    </source>
</evidence>
<dbReference type="SMART" id="SM00646">
    <property type="entry name" value="Ami_3"/>
    <property type="match status" value="1"/>
</dbReference>
<feature type="domain" description="MurNAc-LAA" evidence="2">
    <location>
        <begin position="230"/>
        <end position="344"/>
    </location>
</feature>
<dbReference type="InterPro" id="IPR036366">
    <property type="entry name" value="PGBDSf"/>
</dbReference>
<dbReference type="SUPFAM" id="SSF53187">
    <property type="entry name" value="Zn-dependent exopeptidases"/>
    <property type="match status" value="1"/>
</dbReference>
<proteinExistence type="predicted"/>
<dbReference type="GO" id="GO:0008745">
    <property type="term" value="F:N-acetylmuramoyl-L-alanine amidase activity"/>
    <property type="evidence" value="ECO:0007669"/>
    <property type="project" value="InterPro"/>
</dbReference>
<accession>Q1ATQ5</accession>
<dbReference type="RefSeq" id="WP_011565237.1">
    <property type="nucleotide sequence ID" value="NC_008148.1"/>
</dbReference>
<dbReference type="CDD" id="cd02696">
    <property type="entry name" value="MurNAc-LAA"/>
    <property type="match status" value="1"/>
</dbReference>
<dbReference type="InterPro" id="IPR050695">
    <property type="entry name" value="N-acetylmuramoyl_amidase_3"/>
</dbReference>
<keyword evidence="4" id="KW-1185">Reference proteome</keyword>
<dbReference type="OrthoDB" id="9810670at2"/>